<dbReference type="WBParaSite" id="Hba_09690">
    <property type="protein sequence ID" value="Hba_09690"/>
    <property type="gene ID" value="Hba_09690"/>
</dbReference>
<reference evidence="3" key="1">
    <citation type="submission" date="2016-11" db="UniProtKB">
        <authorList>
            <consortium name="WormBaseParasite"/>
        </authorList>
    </citation>
    <scope>IDENTIFICATION</scope>
</reference>
<organism evidence="2 3">
    <name type="scientific">Heterorhabditis bacteriophora</name>
    <name type="common">Entomopathogenic nematode worm</name>
    <dbReference type="NCBI Taxonomy" id="37862"/>
    <lineage>
        <taxon>Eukaryota</taxon>
        <taxon>Metazoa</taxon>
        <taxon>Ecdysozoa</taxon>
        <taxon>Nematoda</taxon>
        <taxon>Chromadorea</taxon>
        <taxon>Rhabditida</taxon>
        <taxon>Rhabditina</taxon>
        <taxon>Rhabditomorpha</taxon>
        <taxon>Strongyloidea</taxon>
        <taxon>Heterorhabditidae</taxon>
        <taxon>Heterorhabditis</taxon>
    </lineage>
</organism>
<dbReference type="AlphaFoldDB" id="A0A1I7WWW0"/>
<dbReference type="Proteomes" id="UP000095283">
    <property type="component" value="Unplaced"/>
</dbReference>
<accession>A0A1I7WWW0</accession>
<feature type="compositionally biased region" description="Basic and acidic residues" evidence="1">
    <location>
        <begin position="20"/>
        <end position="31"/>
    </location>
</feature>
<name>A0A1I7WWW0_HETBA</name>
<feature type="compositionally biased region" description="Basic and acidic residues" evidence="1">
    <location>
        <begin position="1"/>
        <end position="10"/>
    </location>
</feature>
<sequence length="64" mass="7431">MTHTQREANTHQDPLNQRDNYSEQKISEIRNKAYSTKGNHDEIDSLTQQLIHGLQSGHPTPTRY</sequence>
<proteinExistence type="predicted"/>
<evidence type="ECO:0000313" key="2">
    <source>
        <dbReference type="Proteomes" id="UP000095283"/>
    </source>
</evidence>
<protein>
    <submittedName>
        <fullName evidence="3">Flagellar biosynthesis anti-sigma factor FlgM</fullName>
    </submittedName>
</protein>
<evidence type="ECO:0000313" key="3">
    <source>
        <dbReference type="WBParaSite" id="Hba_09690"/>
    </source>
</evidence>
<evidence type="ECO:0000256" key="1">
    <source>
        <dbReference type="SAM" id="MobiDB-lite"/>
    </source>
</evidence>
<keyword evidence="2" id="KW-1185">Reference proteome</keyword>
<feature type="region of interest" description="Disordered" evidence="1">
    <location>
        <begin position="1"/>
        <end position="39"/>
    </location>
</feature>